<dbReference type="Pfam" id="PF02515">
    <property type="entry name" value="CoA_transf_3"/>
    <property type="match status" value="1"/>
</dbReference>
<dbReference type="HOGENOM" id="CLU_033975_5_1_4"/>
<dbReference type="Gene3D" id="3.40.50.10540">
    <property type="entry name" value="Crotonobetainyl-coa:carnitine coa-transferase, domain 1"/>
    <property type="match status" value="1"/>
</dbReference>
<proteinExistence type="predicted"/>
<gene>
    <name evidence="2" type="ordered locus">Bphyt_2474</name>
</gene>
<dbReference type="Gene3D" id="3.30.1540.10">
    <property type="entry name" value="formyl-coa transferase, domain 3"/>
    <property type="match status" value="1"/>
</dbReference>
<evidence type="ECO:0000313" key="2">
    <source>
        <dbReference type="EMBL" id="ACD16870.1"/>
    </source>
</evidence>
<dbReference type="AlphaFoldDB" id="B2T5L3"/>
<evidence type="ECO:0000256" key="1">
    <source>
        <dbReference type="SAM" id="MobiDB-lite"/>
    </source>
</evidence>
<dbReference type="PANTHER" id="PTHR48228:SF5">
    <property type="entry name" value="ALPHA-METHYLACYL-COA RACEMASE"/>
    <property type="match status" value="1"/>
</dbReference>
<dbReference type="SUPFAM" id="SSF89796">
    <property type="entry name" value="CoA-transferase family III (CaiB/BaiF)"/>
    <property type="match status" value="1"/>
</dbReference>
<evidence type="ECO:0000313" key="3">
    <source>
        <dbReference type="Proteomes" id="UP000001739"/>
    </source>
</evidence>
<dbReference type="InterPro" id="IPR023606">
    <property type="entry name" value="CoA-Trfase_III_dom_1_sf"/>
</dbReference>
<dbReference type="PANTHER" id="PTHR48228">
    <property type="entry name" value="SUCCINYL-COA--D-CITRAMALATE COA-TRANSFERASE"/>
    <property type="match status" value="1"/>
</dbReference>
<dbReference type="KEGG" id="bpy:Bphyt_2474"/>
<sequence length="437" mass="44685" precursor="true">MPGASAGSLATGSAGSSANPSATASAASPAAASAGGSAAASSGTPSAASSGTSRAASSATSRSKSSATSPASGSAASPTASAPPALQGLRVLDLTRLLPGPVAALRLAELGADVLKIEAPGAGDPTRTMMQSSSDRVAGRPGAFYRLVNRGKRETRLDLKSEAGRNVLCALAAEADVLIESFRPGVMERLGLGYETLHALNPRLVYCAISGYGASGPFVDHAGHDLNYIGYAGVLDQLAGRDGAPILPNFQIADLLGGALSAVTQILAALWHVSRGGEGRFVDVSMTHVTYAHNVVAQVSLANDGVAPGVGAGLLNGGVPCYNLYRTLDNRWLAVGALELKFWETLCMALDRPEWATRHWSLGQAIGGPDAAALTQELADVIGKRPLEEWVLLLEPLDCCVSPVLTAAEAARHPLFNPQAYETAGADGADEKDRLIT</sequence>
<dbReference type="InterPro" id="IPR044855">
    <property type="entry name" value="CoA-Trfase_III_dom3_sf"/>
</dbReference>
<reference evidence="2 3" key="1">
    <citation type="journal article" date="2011" name="J. Bacteriol.">
        <title>Complete genome sequence of the plant growth-promoting endophyte Burkholderia phytofirmans strain PsJN.</title>
        <authorList>
            <person name="Weilharter A."/>
            <person name="Mitter B."/>
            <person name="Shin M.V."/>
            <person name="Chain P.S."/>
            <person name="Nowak J."/>
            <person name="Sessitsch A."/>
        </authorList>
    </citation>
    <scope>NUCLEOTIDE SEQUENCE [LARGE SCALE GENOMIC DNA]</scope>
    <source>
        <strain evidence="3">DSM 17436 / LMG 22146 / PsJN</strain>
    </source>
</reference>
<dbReference type="InterPro" id="IPR050509">
    <property type="entry name" value="CoA-transferase_III"/>
</dbReference>
<organism evidence="2 3">
    <name type="scientific">Paraburkholderia phytofirmans (strain DSM 17436 / LMG 22146 / PsJN)</name>
    <name type="common">Burkholderia phytofirmans</name>
    <dbReference type="NCBI Taxonomy" id="398527"/>
    <lineage>
        <taxon>Bacteria</taxon>
        <taxon>Pseudomonadati</taxon>
        <taxon>Pseudomonadota</taxon>
        <taxon>Betaproteobacteria</taxon>
        <taxon>Burkholderiales</taxon>
        <taxon>Burkholderiaceae</taxon>
        <taxon>Paraburkholderia</taxon>
    </lineage>
</organism>
<feature type="region of interest" description="Disordered" evidence="1">
    <location>
        <begin position="1"/>
        <end position="83"/>
    </location>
</feature>
<dbReference type="STRING" id="398527.Bphyt_2474"/>
<dbReference type="GO" id="GO:0003824">
    <property type="term" value="F:catalytic activity"/>
    <property type="evidence" value="ECO:0007669"/>
    <property type="project" value="InterPro"/>
</dbReference>
<dbReference type="InterPro" id="IPR003673">
    <property type="entry name" value="CoA-Trfase_fam_III"/>
</dbReference>
<dbReference type="eggNOG" id="COG1804">
    <property type="taxonomic scope" value="Bacteria"/>
</dbReference>
<protein>
    <submittedName>
        <fullName evidence="2">L-carnitine dehydratase/bile acid-inducible protein F</fullName>
    </submittedName>
</protein>
<name>B2T5L3_PARPJ</name>
<accession>B2T5L3</accession>
<dbReference type="Proteomes" id="UP000001739">
    <property type="component" value="Chromosome 1"/>
</dbReference>
<dbReference type="EMBL" id="CP001052">
    <property type="protein sequence ID" value="ACD16870.1"/>
    <property type="molecule type" value="Genomic_DNA"/>
</dbReference>